<dbReference type="EMBL" id="JACHFL010000024">
    <property type="protein sequence ID" value="MBB5365962.1"/>
    <property type="molecule type" value="Genomic_DNA"/>
</dbReference>
<evidence type="ECO:0000313" key="1">
    <source>
        <dbReference type="EMBL" id="MBB5365962.1"/>
    </source>
</evidence>
<keyword evidence="2" id="KW-1185">Reference proteome</keyword>
<accession>A0A7W8JZ91</accession>
<dbReference type="AlphaFoldDB" id="A0A7W8JZ91"/>
<proteinExistence type="predicted"/>
<gene>
    <name evidence="1" type="ORF">HNQ08_005088</name>
</gene>
<reference evidence="1 2" key="1">
    <citation type="submission" date="2020-08" db="EMBL/GenBank/DDBJ databases">
        <title>Genomic Encyclopedia of Type Strains, Phase IV (KMG-IV): sequencing the most valuable type-strain genomes for metagenomic binning, comparative biology and taxonomic classification.</title>
        <authorList>
            <person name="Goeker M."/>
        </authorList>
    </citation>
    <scope>NUCLEOTIDE SEQUENCE [LARGE SCALE GENOMIC DNA]</scope>
    <source>
        <strain evidence="1 2">DSM 27939</strain>
    </source>
</reference>
<name>A0A7W8JZ91_9DEIO</name>
<organism evidence="1 2">
    <name type="scientific">Deinococcus humi</name>
    <dbReference type="NCBI Taxonomy" id="662880"/>
    <lineage>
        <taxon>Bacteria</taxon>
        <taxon>Thermotogati</taxon>
        <taxon>Deinococcota</taxon>
        <taxon>Deinococci</taxon>
        <taxon>Deinococcales</taxon>
        <taxon>Deinococcaceae</taxon>
        <taxon>Deinococcus</taxon>
    </lineage>
</organism>
<evidence type="ECO:0000313" key="2">
    <source>
        <dbReference type="Proteomes" id="UP000552709"/>
    </source>
</evidence>
<comment type="caution">
    <text evidence="1">The sequence shown here is derived from an EMBL/GenBank/DDBJ whole genome shotgun (WGS) entry which is preliminary data.</text>
</comment>
<dbReference type="RefSeq" id="WP_184137867.1">
    <property type="nucleotide sequence ID" value="NZ_JACHFL010000024.1"/>
</dbReference>
<protein>
    <submittedName>
        <fullName evidence="1">Uncharacterized protein</fullName>
    </submittedName>
</protein>
<sequence length="86" mass="10138">MRAVQERCGVDLDDQGRPSVLHWRNRTYRVTREHDAYRAGGRWWLGEPSRDCWVLECGSLVVEVHRFDATDPLQEISGWWVARVQD</sequence>
<dbReference type="Proteomes" id="UP000552709">
    <property type="component" value="Unassembled WGS sequence"/>
</dbReference>